<accession>A0A8H6TGU9</accession>
<dbReference type="OrthoDB" id="3036954at2759"/>
<keyword evidence="2" id="KW-0472">Membrane</keyword>
<feature type="transmembrane region" description="Helical" evidence="2">
    <location>
        <begin position="73"/>
        <end position="95"/>
    </location>
</feature>
<evidence type="ECO:0000256" key="1">
    <source>
        <dbReference type="SAM" id="MobiDB-lite"/>
    </source>
</evidence>
<dbReference type="Proteomes" id="UP000613580">
    <property type="component" value="Unassembled WGS sequence"/>
</dbReference>
<evidence type="ECO:0000313" key="4">
    <source>
        <dbReference type="Proteomes" id="UP000613580"/>
    </source>
</evidence>
<dbReference type="EMBL" id="JACAZE010000005">
    <property type="protein sequence ID" value="KAF7317438.1"/>
    <property type="molecule type" value="Genomic_DNA"/>
</dbReference>
<feature type="region of interest" description="Disordered" evidence="1">
    <location>
        <begin position="1"/>
        <end position="21"/>
    </location>
</feature>
<keyword evidence="2" id="KW-0812">Transmembrane</keyword>
<keyword evidence="2" id="KW-1133">Transmembrane helix</keyword>
<dbReference type="AlphaFoldDB" id="A0A8H6TGU9"/>
<feature type="compositionally biased region" description="Gly residues" evidence="1">
    <location>
        <begin position="125"/>
        <end position="135"/>
    </location>
</feature>
<feature type="compositionally biased region" description="Low complexity" evidence="1">
    <location>
        <begin position="209"/>
        <end position="219"/>
    </location>
</feature>
<evidence type="ECO:0000256" key="2">
    <source>
        <dbReference type="SAM" id="Phobius"/>
    </source>
</evidence>
<protein>
    <recommendedName>
        <fullName evidence="5">Transmembrane protein</fullName>
    </recommendedName>
</protein>
<feature type="region of interest" description="Disordered" evidence="1">
    <location>
        <begin position="37"/>
        <end position="66"/>
    </location>
</feature>
<sequence>MPVPARASLPTVPPSEPDTAERRAVWAARSITVAPTETSGISASNVITQSHSHGPTPTPKLKSDRQSKTPVGLIWGVAVAIVVAIVALFLVRWMFVRRARKRAAAGAGAAAGGVRPGAGLDAGAVGAGGKRGPGAGKMSMEGKTDLAHAPGPQHQYTYPSPPPPPPSSGYQYPQAGEQDAVELRNVSYPPAPSSPQRTGSAWNAPFSPPRGSEPGPSSSADERQAWLSAEIRATQARLEQLQSGSGSMDGNERKALRERIYELEQRQGSAWALGLE</sequence>
<keyword evidence="4" id="KW-1185">Reference proteome</keyword>
<feature type="region of interest" description="Disordered" evidence="1">
    <location>
        <begin position="106"/>
        <end position="173"/>
    </location>
</feature>
<gene>
    <name evidence="3" type="ORF">HMN09_00480500</name>
</gene>
<evidence type="ECO:0008006" key="5">
    <source>
        <dbReference type="Google" id="ProtNLM"/>
    </source>
</evidence>
<comment type="caution">
    <text evidence="3">The sequence shown here is derived from an EMBL/GenBank/DDBJ whole genome shotgun (WGS) entry which is preliminary data.</text>
</comment>
<organism evidence="3 4">
    <name type="scientific">Mycena chlorophos</name>
    <name type="common">Agaric fungus</name>
    <name type="synonym">Agaricus chlorophos</name>
    <dbReference type="NCBI Taxonomy" id="658473"/>
    <lineage>
        <taxon>Eukaryota</taxon>
        <taxon>Fungi</taxon>
        <taxon>Dikarya</taxon>
        <taxon>Basidiomycota</taxon>
        <taxon>Agaricomycotina</taxon>
        <taxon>Agaricomycetes</taxon>
        <taxon>Agaricomycetidae</taxon>
        <taxon>Agaricales</taxon>
        <taxon>Marasmiineae</taxon>
        <taxon>Mycenaceae</taxon>
        <taxon>Mycena</taxon>
    </lineage>
</organism>
<feature type="compositionally biased region" description="Polar residues" evidence="1">
    <location>
        <begin position="37"/>
        <end position="55"/>
    </location>
</feature>
<proteinExistence type="predicted"/>
<name>A0A8H6TGU9_MYCCL</name>
<evidence type="ECO:0000313" key="3">
    <source>
        <dbReference type="EMBL" id="KAF7317438.1"/>
    </source>
</evidence>
<reference evidence="3" key="1">
    <citation type="submission" date="2020-05" db="EMBL/GenBank/DDBJ databases">
        <title>Mycena genomes resolve the evolution of fungal bioluminescence.</title>
        <authorList>
            <person name="Tsai I.J."/>
        </authorList>
    </citation>
    <scope>NUCLEOTIDE SEQUENCE</scope>
    <source>
        <strain evidence="3">110903Hualien_Pintung</strain>
    </source>
</reference>
<feature type="region of interest" description="Disordered" evidence="1">
    <location>
        <begin position="186"/>
        <end position="231"/>
    </location>
</feature>